<protein>
    <recommendedName>
        <fullName evidence="3">Peptidase S74 domain-containing protein</fullName>
    </recommendedName>
</protein>
<evidence type="ECO:0008006" key="3">
    <source>
        <dbReference type="Google" id="ProtNLM"/>
    </source>
</evidence>
<sequence length="281" mass="30931">MPVNAPAIGVAASYDQFTYDNKQVGHYGIGWYIDSWQPGGASAYLSGYGGVRFFTMGRPVMSLSFGGNVGIGTEAPSEKLHVLGGVYSNYLRVDNFYSNRIKNFFGSANNRSGLVIESSGAINYGMTGARLTNFSFRWLARDNGDIDYGTNTHELMRLNSSGNLGIGTANPTSKLTVAGNIEAREVKVAVNAGADYVFSDDYDLKSLTELESFVKLNKHLPDIAPAKQMEKDGINLAEMNIRLLQKVEELTLYLIEQNKVIQAQSKNLREQGERIESLERK</sequence>
<accession>A0A2T0TR38</accession>
<dbReference type="EMBL" id="PVTH01000016">
    <property type="protein sequence ID" value="PRY48109.1"/>
    <property type="molecule type" value="Genomic_DNA"/>
</dbReference>
<name>A0A2T0TR38_9SPHI</name>
<organism evidence="1 2">
    <name type="scientific">Arcticibacter pallidicorallinus</name>
    <dbReference type="NCBI Taxonomy" id="1259464"/>
    <lineage>
        <taxon>Bacteria</taxon>
        <taxon>Pseudomonadati</taxon>
        <taxon>Bacteroidota</taxon>
        <taxon>Sphingobacteriia</taxon>
        <taxon>Sphingobacteriales</taxon>
        <taxon>Sphingobacteriaceae</taxon>
        <taxon>Arcticibacter</taxon>
    </lineage>
</organism>
<dbReference type="AlphaFoldDB" id="A0A2T0TR38"/>
<reference evidence="1 2" key="1">
    <citation type="submission" date="2018-03" db="EMBL/GenBank/DDBJ databases">
        <title>Genomic Encyclopedia of Type Strains, Phase III (KMG-III): the genomes of soil and plant-associated and newly described type strains.</title>
        <authorList>
            <person name="Whitman W."/>
        </authorList>
    </citation>
    <scope>NUCLEOTIDE SEQUENCE [LARGE SCALE GENOMIC DNA]</scope>
    <source>
        <strain evidence="1 2">CGMCC 1.9313</strain>
    </source>
</reference>
<comment type="caution">
    <text evidence="1">The sequence shown here is derived from an EMBL/GenBank/DDBJ whole genome shotgun (WGS) entry which is preliminary data.</text>
</comment>
<dbReference type="Proteomes" id="UP000238034">
    <property type="component" value="Unassembled WGS sequence"/>
</dbReference>
<gene>
    <name evidence="1" type="ORF">B0I27_11643</name>
</gene>
<evidence type="ECO:0000313" key="2">
    <source>
        <dbReference type="Proteomes" id="UP000238034"/>
    </source>
</evidence>
<keyword evidence="2" id="KW-1185">Reference proteome</keyword>
<evidence type="ECO:0000313" key="1">
    <source>
        <dbReference type="EMBL" id="PRY48109.1"/>
    </source>
</evidence>
<proteinExistence type="predicted"/>